<evidence type="ECO:0000313" key="1">
    <source>
        <dbReference type="EMBL" id="EMJ96011.1"/>
    </source>
</evidence>
<gene>
    <name evidence="1" type="ORF">LEP1GSC194_0316</name>
</gene>
<accession>M6CZY7</accession>
<proteinExistence type="predicted"/>
<dbReference type="EMBL" id="ANIK01000028">
    <property type="protein sequence ID" value="EMJ96011.1"/>
    <property type="molecule type" value="Genomic_DNA"/>
</dbReference>
<evidence type="ECO:0008006" key="3">
    <source>
        <dbReference type="Google" id="ProtNLM"/>
    </source>
</evidence>
<organism evidence="1 2">
    <name type="scientific">Leptospira alstonii serovar Sichuan str. 79601</name>
    <dbReference type="NCBI Taxonomy" id="1218565"/>
    <lineage>
        <taxon>Bacteria</taxon>
        <taxon>Pseudomonadati</taxon>
        <taxon>Spirochaetota</taxon>
        <taxon>Spirochaetia</taxon>
        <taxon>Leptospirales</taxon>
        <taxon>Leptospiraceae</taxon>
        <taxon>Leptospira</taxon>
    </lineage>
</organism>
<reference evidence="1 2" key="1">
    <citation type="submission" date="2013-01" db="EMBL/GenBank/DDBJ databases">
        <authorList>
            <person name="Harkins D.M."/>
            <person name="Durkin A.S."/>
            <person name="Brinkac L.M."/>
            <person name="Haft D.H."/>
            <person name="Selengut J.D."/>
            <person name="Sanka R."/>
            <person name="DePew J."/>
            <person name="Purushe J."/>
            <person name="Galloway R.L."/>
            <person name="Vinetz J.M."/>
            <person name="Sutton G.G."/>
            <person name="Nierman W.C."/>
            <person name="Fouts D.E."/>
        </authorList>
    </citation>
    <scope>NUCLEOTIDE SEQUENCE [LARGE SCALE GENOMIC DNA]</scope>
    <source>
        <strain evidence="1 2">79601</strain>
    </source>
</reference>
<dbReference type="AlphaFoldDB" id="M6CZY7"/>
<comment type="caution">
    <text evidence="1">The sequence shown here is derived from an EMBL/GenBank/DDBJ whole genome shotgun (WGS) entry which is preliminary data.</text>
</comment>
<sequence>MDGEDIEVLWLGKSVQRNPSQFIIPTLSDVMKRGVDQDKTVVWDFRQLEYMNSSTITPVIKTLEMVKKGLGKVKLIYNKTKKWQDLSFSALRIFETKDGRIQVIGL</sequence>
<name>M6CZY7_9LEPT</name>
<dbReference type="PATRIC" id="fig|1218565.3.peg.1305"/>
<protein>
    <recommendedName>
        <fullName evidence="3">PF09345 domain protein</fullName>
    </recommendedName>
</protein>
<dbReference type="Proteomes" id="UP000011988">
    <property type="component" value="Unassembled WGS sequence"/>
</dbReference>
<evidence type="ECO:0000313" key="2">
    <source>
        <dbReference type="Proteomes" id="UP000011988"/>
    </source>
</evidence>